<feature type="domain" description="DUF4440" evidence="1">
    <location>
        <begin position="16"/>
        <end position="112"/>
    </location>
</feature>
<organism evidence="2 3">
    <name type="scientific">Pseudonocardia nematodicida</name>
    <dbReference type="NCBI Taxonomy" id="1206997"/>
    <lineage>
        <taxon>Bacteria</taxon>
        <taxon>Bacillati</taxon>
        <taxon>Actinomycetota</taxon>
        <taxon>Actinomycetes</taxon>
        <taxon>Pseudonocardiales</taxon>
        <taxon>Pseudonocardiaceae</taxon>
        <taxon>Pseudonocardia</taxon>
    </lineage>
</organism>
<name>A0ABV1KAZ5_9PSEU</name>
<evidence type="ECO:0000259" key="1">
    <source>
        <dbReference type="Pfam" id="PF14534"/>
    </source>
</evidence>
<keyword evidence="3" id="KW-1185">Reference proteome</keyword>
<comment type="caution">
    <text evidence="2">The sequence shown here is derived from an EMBL/GenBank/DDBJ whole genome shotgun (WGS) entry which is preliminary data.</text>
</comment>
<dbReference type="RefSeq" id="WP_349298724.1">
    <property type="nucleotide sequence ID" value="NZ_JBEDNQ010000005.1"/>
</dbReference>
<dbReference type="Gene3D" id="3.10.450.50">
    <property type="match status" value="1"/>
</dbReference>
<dbReference type="EMBL" id="JBEDNQ010000005">
    <property type="protein sequence ID" value="MEQ3551652.1"/>
    <property type="molecule type" value="Genomic_DNA"/>
</dbReference>
<proteinExistence type="predicted"/>
<dbReference type="InterPro" id="IPR027843">
    <property type="entry name" value="DUF4440"/>
</dbReference>
<reference evidence="2 3" key="1">
    <citation type="submission" date="2024-03" db="EMBL/GenBank/DDBJ databases">
        <title>Draft genome sequence of Pseudonocardia nematodicida JCM 31783.</title>
        <authorList>
            <person name="Butdee W."/>
            <person name="Duangmal K."/>
        </authorList>
    </citation>
    <scope>NUCLEOTIDE SEQUENCE [LARGE SCALE GENOMIC DNA]</scope>
    <source>
        <strain evidence="2 3">JCM 31783</strain>
    </source>
</reference>
<dbReference type="Proteomes" id="UP001494902">
    <property type="component" value="Unassembled WGS sequence"/>
</dbReference>
<sequence length="124" mass="14003">MDNASDVDTEDVDELVTLERRLQEPATRRDRAVVEELLDPRFHEFGSSGREWDRASTVEMLATADHPAPEMTVLGAVRLSGDAVLLTYRTRDDRGATLRSSIWCRADGRWRLVFHQGTPQHPGS</sequence>
<dbReference type="SUPFAM" id="SSF54427">
    <property type="entry name" value="NTF2-like"/>
    <property type="match status" value="1"/>
</dbReference>
<dbReference type="Pfam" id="PF14534">
    <property type="entry name" value="DUF4440"/>
    <property type="match status" value="1"/>
</dbReference>
<dbReference type="InterPro" id="IPR032710">
    <property type="entry name" value="NTF2-like_dom_sf"/>
</dbReference>
<gene>
    <name evidence="2" type="ORF">WIS52_14345</name>
</gene>
<accession>A0ABV1KAZ5</accession>
<evidence type="ECO:0000313" key="2">
    <source>
        <dbReference type="EMBL" id="MEQ3551652.1"/>
    </source>
</evidence>
<evidence type="ECO:0000313" key="3">
    <source>
        <dbReference type="Proteomes" id="UP001494902"/>
    </source>
</evidence>
<protein>
    <submittedName>
        <fullName evidence="2">DUF4440 domain-containing protein</fullName>
    </submittedName>
</protein>